<comment type="caution">
    <text evidence="1">The sequence shown here is derived from an EMBL/GenBank/DDBJ whole genome shotgun (WGS) entry which is preliminary data.</text>
</comment>
<reference evidence="1 2" key="1">
    <citation type="journal article" date="2022" name="Allergy">
        <title>Genome assembly and annotation of Periplaneta americana reveal a comprehensive cockroach allergen profile.</title>
        <authorList>
            <person name="Wang L."/>
            <person name="Xiong Q."/>
            <person name="Saelim N."/>
            <person name="Wang L."/>
            <person name="Nong W."/>
            <person name="Wan A.T."/>
            <person name="Shi M."/>
            <person name="Liu X."/>
            <person name="Cao Q."/>
            <person name="Hui J.H.L."/>
            <person name="Sookrung N."/>
            <person name="Leung T.F."/>
            <person name="Tungtrongchitr A."/>
            <person name="Tsui S.K.W."/>
        </authorList>
    </citation>
    <scope>NUCLEOTIDE SEQUENCE [LARGE SCALE GENOMIC DNA]</scope>
    <source>
        <strain evidence="1">PWHHKU_190912</strain>
    </source>
</reference>
<name>A0ABQ8TE73_PERAM</name>
<evidence type="ECO:0000313" key="1">
    <source>
        <dbReference type="EMBL" id="KAJ4444563.1"/>
    </source>
</evidence>
<dbReference type="Proteomes" id="UP001148838">
    <property type="component" value="Unassembled WGS sequence"/>
</dbReference>
<gene>
    <name evidence="1" type="ORF">ANN_06358</name>
</gene>
<proteinExistence type="predicted"/>
<dbReference type="EMBL" id="JAJSOF020000011">
    <property type="protein sequence ID" value="KAJ4444563.1"/>
    <property type="molecule type" value="Genomic_DNA"/>
</dbReference>
<evidence type="ECO:0000313" key="2">
    <source>
        <dbReference type="Proteomes" id="UP001148838"/>
    </source>
</evidence>
<keyword evidence="2" id="KW-1185">Reference proteome</keyword>
<organism evidence="1 2">
    <name type="scientific">Periplaneta americana</name>
    <name type="common">American cockroach</name>
    <name type="synonym">Blatta americana</name>
    <dbReference type="NCBI Taxonomy" id="6978"/>
    <lineage>
        <taxon>Eukaryota</taxon>
        <taxon>Metazoa</taxon>
        <taxon>Ecdysozoa</taxon>
        <taxon>Arthropoda</taxon>
        <taxon>Hexapoda</taxon>
        <taxon>Insecta</taxon>
        <taxon>Pterygota</taxon>
        <taxon>Neoptera</taxon>
        <taxon>Polyneoptera</taxon>
        <taxon>Dictyoptera</taxon>
        <taxon>Blattodea</taxon>
        <taxon>Blattoidea</taxon>
        <taxon>Blattidae</taxon>
        <taxon>Blattinae</taxon>
        <taxon>Periplaneta</taxon>
    </lineage>
</organism>
<protein>
    <submittedName>
        <fullName evidence="1">Uncharacterized protein</fullName>
    </submittedName>
</protein>
<sequence length="372" mass="43158">MDRACNTYGRIQKCTVLVGRPERIRPLGRPRHRWEDNIKMDLREVGYDGRDWINLAQDSYFRWPIVPSQLTDQANLKLGSIPNGFCEVCSRYNCFRQVLSVKFYGLPCDFVSTVAIYQSMNCNLPRLFVMNPHKISFEYFGSSAMFNSSLLYYVKCHCAKNVSVVLKFGFHKTDESSNTSWLSIGLPSVFKDNSSHTDSSLLQDLRFSWWLVCGIAMERFNHVVNGKLQPYGEMESFQRLETSIASIYGNNNTIHTVSHIGGTEIKGVENKVLREIFGAKRDEITGEWRKLNNAELHALYSSPDIIRNIKSRRLRWAGHVARMSESRPRRRREDNIKTDLRGMGYDDRDWIDLAQDRDRWAYVRATMNLQVP</sequence>
<accession>A0ABQ8TE73</accession>